<dbReference type="InterPro" id="IPR002777">
    <property type="entry name" value="PFD_beta-like"/>
</dbReference>
<dbReference type="GO" id="GO:0006457">
    <property type="term" value="P:protein folding"/>
    <property type="evidence" value="ECO:0007669"/>
    <property type="project" value="InterPro"/>
</dbReference>
<dbReference type="GO" id="GO:0016272">
    <property type="term" value="C:prefoldin complex"/>
    <property type="evidence" value="ECO:0007669"/>
    <property type="project" value="InterPro"/>
</dbReference>
<dbReference type="Pfam" id="PF01920">
    <property type="entry name" value="Prefoldin_2"/>
    <property type="match status" value="1"/>
</dbReference>
<keyword evidence="9" id="KW-1185">Reference proteome</keyword>
<organism evidence="8 9">
    <name type="scientific">Geospiza parvula</name>
    <name type="common">Small tree-finch</name>
    <name type="synonym">Camarhynchus parvulus</name>
    <dbReference type="NCBI Taxonomy" id="87175"/>
    <lineage>
        <taxon>Eukaryota</taxon>
        <taxon>Metazoa</taxon>
        <taxon>Chordata</taxon>
        <taxon>Craniata</taxon>
        <taxon>Vertebrata</taxon>
        <taxon>Euteleostomi</taxon>
        <taxon>Archelosauria</taxon>
        <taxon>Archosauria</taxon>
        <taxon>Dinosauria</taxon>
        <taxon>Saurischia</taxon>
        <taxon>Theropoda</taxon>
        <taxon>Coelurosauria</taxon>
        <taxon>Aves</taxon>
        <taxon>Neognathae</taxon>
        <taxon>Neoaves</taxon>
        <taxon>Telluraves</taxon>
        <taxon>Australaves</taxon>
        <taxon>Passeriformes</taxon>
        <taxon>Thraupidae</taxon>
        <taxon>Camarhynchus</taxon>
    </lineage>
</organism>
<evidence type="ECO:0000256" key="7">
    <source>
        <dbReference type="SAM" id="MobiDB-lite"/>
    </source>
</evidence>
<evidence type="ECO:0000256" key="1">
    <source>
        <dbReference type="ARBA" id="ARBA00008045"/>
    </source>
</evidence>
<evidence type="ECO:0000313" key="8">
    <source>
        <dbReference type="Ensembl" id="ENSCPVP00000027398.1"/>
    </source>
</evidence>
<feature type="compositionally biased region" description="Polar residues" evidence="7">
    <location>
        <begin position="146"/>
        <end position="156"/>
    </location>
</feature>
<dbReference type="AlphaFoldDB" id="A0A8U8B4A1"/>
<keyword evidence="6" id="KW-0175">Coiled coil</keyword>
<dbReference type="PANTHER" id="PTHR21431:SF0">
    <property type="entry name" value="PREFOLDIN SUBUNIT 6"/>
    <property type="match status" value="1"/>
</dbReference>
<dbReference type="PANTHER" id="PTHR21431">
    <property type="entry name" value="PREFOLDIN SUBUNIT 6"/>
    <property type="match status" value="1"/>
</dbReference>
<accession>A0A8U8B4A1</accession>
<protein>
    <recommendedName>
        <fullName evidence="5">Prefoldin subunit 6</fullName>
    </recommendedName>
</protein>
<evidence type="ECO:0000256" key="5">
    <source>
        <dbReference type="ARBA" id="ARBA00067453"/>
    </source>
</evidence>
<reference evidence="8" key="1">
    <citation type="submission" date="2025-08" db="UniProtKB">
        <authorList>
            <consortium name="Ensembl"/>
        </authorList>
    </citation>
    <scope>IDENTIFICATION</scope>
</reference>
<name>A0A8U8B4A1_GEOPR</name>
<feature type="coiled-coil region" evidence="6">
    <location>
        <begin position="2"/>
        <end position="36"/>
    </location>
</feature>
<comment type="subunit">
    <text evidence="4">Heterohexamer of two PFD-alpha type and four PFD-beta type subunits. Component of the PAQosome complex which is responsible for the biogenesis of several protein complexes and which consists of R2TP complex members RUVBL1, RUVBL2, RPAP3 and PIH1D1, URI complex members PFDN2, PFDN6, PDRG1, UXT and URI1 as well as ASDURF, POLR2E and DNAAF10/WDR92.</text>
</comment>
<dbReference type="InterPro" id="IPR009053">
    <property type="entry name" value="Prefoldin"/>
</dbReference>
<evidence type="ECO:0000256" key="3">
    <source>
        <dbReference type="ARBA" id="ARBA00024667"/>
    </source>
</evidence>
<feature type="region of interest" description="Disordered" evidence="7">
    <location>
        <begin position="91"/>
        <end position="156"/>
    </location>
</feature>
<dbReference type="Proteomes" id="UP000694382">
    <property type="component" value="Unassembled WGS sequence"/>
</dbReference>
<dbReference type="SUPFAM" id="SSF46579">
    <property type="entry name" value="Prefoldin"/>
    <property type="match status" value="1"/>
</dbReference>
<sequence>MAEPLQKKLQGELEKYQQLQKELGRAVAAWQKLETQLTENNIVQEELNLLDESNTIFKLLGPVLVKQDLEEAKSTVGKRLEYITGEMKRYEQQGRELGGRSSSGSSWGTSSTSCRPSPERPKTFGDTPKNLGTPRKSWTPPIPQKSPLNSVKIPQN</sequence>
<dbReference type="GO" id="GO:0005737">
    <property type="term" value="C:cytoplasm"/>
    <property type="evidence" value="ECO:0007669"/>
    <property type="project" value="TreeGrafter"/>
</dbReference>
<dbReference type="CDD" id="cd23161">
    <property type="entry name" value="Prefoldin_6"/>
    <property type="match status" value="1"/>
</dbReference>
<dbReference type="GO" id="GO:0051087">
    <property type="term" value="F:protein-folding chaperone binding"/>
    <property type="evidence" value="ECO:0007669"/>
    <property type="project" value="TreeGrafter"/>
</dbReference>
<proteinExistence type="inferred from homology"/>
<dbReference type="FunFam" id="1.10.287.370:FF:000003">
    <property type="entry name" value="Prefoldin subunit 6"/>
    <property type="match status" value="1"/>
</dbReference>
<keyword evidence="2" id="KW-0143">Chaperone</keyword>
<feature type="compositionally biased region" description="Low complexity" evidence="7">
    <location>
        <begin position="99"/>
        <end position="113"/>
    </location>
</feature>
<dbReference type="GO" id="GO:0051131">
    <property type="term" value="P:chaperone-mediated protein complex assembly"/>
    <property type="evidence" value="ECO:0007669"/>
    <property type="project" value="TreeGrafter"/>
</dbReference>
<evidence type="ECO:0000256" key="6">
    <source>
        <dbReference type="SAM" id="Coils"/>
    </source>
</evidence>
<comment type="function">
    <text evidence="3">Binds specifically to cytosolic chaperonin (c-CPN) and transfers target proteins to it. Binds to nascent polypeptide chain and promotes folding in an environment in which there are many competing pathways for nonnative proteins.</text>
</comment>
<evidence type="ECO:0000313" key="9">
    <source>
        <dbReference type="Proteomes" id="UP000694382"/>
    </source>
</evidence>
<dbReference type="Gene3D" id="1.10.287.370">
    <property type="match status" value="1"/>
</dbReference>
<evidence type="ECO:0000256" key="2">
    <source>
        <dbReference type="ARBA" id="ARBA00023186"/>
    </source>
</evidence>
<dbReference type="Ensembl" id="ENSCPVT00000025270.1">
    <property type="protein sequence ID" value="ENSCPVP00000027398.1"/>
    <property type="gene ID" value="ENSCPVG00000018368.1"/>
</dbReference>
<comment type="similarity">
    <text evidence="1">Belongs to the prefoldin subunit beta family.</text>
</comment>
<evidence type="ECO:0000256" key="4">
    <source>
        <dbReference type="ARBA" id="ARBA00064783"/>
    </source>
</evidence>
<reference evidence="8" key="2">
    <citation type="submission" date="2025-09" db="UniProtKB">
        <authorList>
            <consortium name="Ensembl"/>
        </authorList>
    </citation>
    <scope>IDENTIFICATION</scope>
</reference>
<dbReference type="GO" id="GO:0051082">
    <property type="term" value="F:unfolded protein binding"/>
    <property type="evidence" value="ECO:0007669"/>
    <property type="project" value="InterPro"/>
</dbReference>